<protein>
    <submittedName>
        <fullName evidence="2">Uncharacterized protein</fullName>
    </submittedName>
</protein>
<gene>
    <name evidence="2" type="ORF">BN9_027280</name>
</gene>
<evidence type="ECO:0000256" key="1">
    <source>
        <dbReference type="SAM" id="MobiDB-lite"/>
    </source>
</evidence>
<organism evidence="2 3">
    <name type="scientific">Albugo candida</name>
    <dbReference type="NCBI Taxonomy" id="65357"/>
    <lineage>
        <taxon>Eukaryota</taxon>
        <taxon>Sar</taxon>
        <taxon>Stramenopiles</taxon>
        <taxon>Oomycota</taxon>
        <taxon>Peronosporomycetes</taxon>
        <taxon>Albuginales</taxon>
        <taxon>Albuginaceae</taxon>
        <taxon>Albugo</taxon>
    </lineage>
</organism>
<evidence type="ECO:0000313" key="3">
    <source>
        <dbReference type="Proteomes" id="UP000053237"/>
    </source>
</evidence>
<dbReference type="InParanoid" id="A0A024G524"/>
<accession>A0A024G524</accession>
<reference evidence="2 3" key="1">
    <citation type="submission" date="2012-05" db="EMBL/GenBank/DDBJ databases">
        <title>Recombination and specialization in a pathogen metapopulation.</title>
        <authorList>
            <person name="Gardiner A."/>
            <person name="Kemen E."/>
            <person name="Schultz-Larsen T."/>
            <person name="MacLean D."/>
            <person name="Van Oosterhout C."/>
            <person name="Jones J.D.G."/>
        </authorList>
    </citation>
    <scope>NUCLEOTIDE SEQUENCE [LARGE SCALE GENOMIC DNA]</scope>
    <source>
        <strain evidence="2 3">Ac Nc2</strain>
    </source>
</reference>
<dbReference type="EMBL" id="CAIX01000027">
    <property type="protein sequence ID" value="CCI41944.1"/>
    <property type="molecule type" value="Genomic_DNA"/>
</dbReference>
<dbReference type="OrthoDB" id="2021183at2759"/>
<keyword evidence="3" id="KW-1185">Reference proteome</keyword>
<name>A0A024G524_9STRA</name>
<dbReference type="AlphaFoldDB" id="A0A024G524"/>
<feature type="region of interest" description="Disordered" evidence="1">
    <location>
        <begin position="275"/>
        <end position="305"/>
    </location>
</feature>
<sequence length="481" mass="55037">MMIALLKMNVGKMKSLWNLVEEDVKKKRHVKNPFNERYVEFVTTPFHSLDGFECAEERLNALRDEILTRSQQVHIRVELIRLQVQSLVRQSGLLVGLLDISKETMDVTNRRQRERYTIICLMLEKEKDCNHSANSMLESMQREALDNLALYETGMKSGFELQKSVLPAQGTELFEEILSAGRSKYKSLISTLAMNDPSLYEAELFENTLQAEDDQISTTDSMLDCLKTIKPFYLEDFVGGTKKTTRFAERQEAPDVEMTHLMEAGPVRASGLQVTNATNRAHPPSDDSVSVRKPPRKKQCSNKNRKDQFKQVPFSLRIAEQDYTKFCGDGSDSSGLMDERDYVLAFQRTPHEINQANIHSTLQSLHSVVAILTQRRQRKHSNAIESIKSHLTRDCFESSIVDFNVNLPSLRQHLMHEKMMYFNQEHSGYDSGKNHQDVEKVTQPDEQIDAETAKLNSQSVKDLVMYLIDTLARVSTTTSTM</sequence>
<evidence type="ECO:0000313" key="2">
    <source>
        <dbReference type="EMBL" id="CCI41944.1"/>
    </source>
</evidence>
<proteinExistence type="predicted"/>
<dbReference type="Proteomes" id="UP000053237">
    <property type="component" value="Unassembled WGS sequence"/>
</dbReference>
<comment type="caution">
    <text evidence="2">The sequence shown here is derived from an EMBL/GenBank/DDBJ whole genome shotgun (WGS) entry which is preliminary data.</text>
</comment>